<keyword evidence="1" id="KW-0732">Signal</keyword>
<name>A0A8J2KH53_9HEXA</name>
<dbReference type="Proteomes" id="UP000708208">
    <property type="component" value="Unassembled WGS sequence"/>
</dbReference>
<proteinExistence type="predicted"/>
<dbReference type="EMBL" id="CAJVCH010131960">
    <property type="protein sequence ID" value="CAG7726190.1"/>
    <property type="molecule type" value="Genomic_DNA"/>
</dbReference>
<dbReference type="AlphaFoldDB" id="A0A8J2KH53"/>
<feature type="signal peptide" evidence="1">
    <location>
        <begin position="1"/>
        <end position="25"/>
    </location>
</feature>
<gene>
    <name evidence="2" type="ORF">AFUS01_LOCUS15113</name>
</gene>
<organism evidence="2 3">
    <name type="scientific">Allacma fusca</name>
    <dbReference type="NCBI Taxonomy" id="39272"/>
    <lineage>
        <taxon>Eukaryota</taxon>
        <taxon>Metazoa</taxon>
        <taxon>Ecdysozoa</taxon>
        <taxon>Arthropoda</taxon>
        <taxon>Hexapoda</taxon>
        <taxon>Collembola</taxon>
        <taxon>Symphypleona</taxon>
        <taxon>Sminthuridae</taxon>
        <taxon>Allacma</taxon>
    </lineage>
</organism>
<evidence type="ECO:0000313" key="2">
    <source>
        <dbReference type="EMBL" id="CAG7726190.1"/>
    </source>
</evidence>
<protein>
    <submittedName>
        <fullName evidence="2">Uncharacterized protein</fullName>
    </submittedName>
</protein>
<evidence type="ECO:0000256" key="1">
    <source>
        <dbReference type="SAM" id="SignalP"/>
    </source>
</evidence>
<reference evidence="2" key="1">
    <citation type="submission" date="2021-06" db="EMBL/GenBank/DDBJ databases">
        <authorList>
            <person name="Hodson N. C."/>
            <person name="Mongue J. A."/>
            <person name="Jaron S. K."/>
        </authorList>
    </citation>
    <scope>NUCLEOTIDE SEQUENCE</scope>
</reference>
<evidence type="ECO:0000313" key="3">
    <source>
        <dbReference type="Proteomes" id="UP000708208"/>
    </source>
</evidence>
<keyword evidence="3" id="KW-1185">Reference proteome</keyword>
<accession>A0A8J2KH53</accession>
<feature type="chain" id="PRO_5035266527" evidence="1">
    <location>
        <begin position="26"/>
        <end position="106"/>
    </location>
</feature>
<sequence length="106" mass="12105">MMKASGQRIWIFITMMLCLIALASSQGKEGYQKSKGTTKNSINSITSEDKAKTLVQSIIPGYQNSTQPFSVRFGKPPRVSQRFHYPVLPEVYWTQHKRPFVPLIEE</sequence>
<comment type="caution">
    <text evidence="2">The sequence shown here is derived from an EMBL/GenBank/DDBJ whole genome shotgun (WGS) entry which is preliminary data.</text>
</comment>